<comment type="subcellular location">
    <subcellularLocation>
        <location evidence="2 15">Cytoplasm</location>
    </subcellularLocation>
</comment>
<dbReference type="NCBIfam" id="TIGR01203">
    <property type="entry name" value="HGPRTase"/>
    <property type="match status" value="1"/>
</dbReference>
<evidence type="ECO:0000256" key="11">
    <source>
        <dbReference type="ARBA" id="ARBA00022741"/>
    </source>
</evidence>
<dbReference type="UniPathway" id="UPA00591">
    <property type="reaction ID" value="UER00648"/>
</dbReference>
<evidence type="ECO:0000256" key="1">
    <source>
        <dbReference type="ARBA" id="ARBA00001946"/>
    </source>
</evidence>
<dbReference type="GO" id="GO:0006178">
    <property type="term" value="P:guanine salvage"/>
    <property type="evidence" value="ECO:0007669"/>
    <property type="project" value="TreeGrafter"/>
</dbReference>
<evidence type="ECO:0000256" key="14">
    <source>
        <dbReference type="ARBA" id="ARBA00049402"/>
    </source>
</evidence>
<comment type="catalytic activity">
    <reaction evidence="13">
        <text>GMP + diphosphate = guanine + 5-phospho-alpha-D-ribose 1-diphosphate</text>
        <dbReference type="Rhea" id="RHEA:25424"/>
        <dbReference type="ChEBI" id="CHEBI:16235"/>
        <dbReference type="ChEBI" id="CHEBI:33019"/>
        <dbReference type="ChEBI" id="CHEBI:58017"/>
        <dbReference type="ChEBI" id="CHEBI:58115"/>
        <dbReference type="EC" id="2.4.2.8"/>
    </reaction>
    <physiologicalReaction direction="right-to-left" evidence="13">
        <dbReference type="Rhea" id="RHEA:25426"/>
    </physiologicalReaction>
</comment>
<evidence type="ECO:0000256" key="4">
    <source>
        <dbReference type="ARBA" id="ARBA00008391"/>
    </source>
</evidence>
<dbReference type="GO" id="GO:0000166">
    <property type="term" value="F:nucleotide binding"/>
    <property type="evidence" value="ECO:0007669"/>
    <property type="project" value="UniProtKB-KW"/>
</dbReference>
<evidence type="ECO:0000313" key="17">
    <source>
        <dbReference type="EMBL" id="OMH40409.1"/>
    </source>
</evidence>
<dbReference type="InterPro" id="IPR029057">
    <property type="entry name" value="PRTase-like"/>
</dbReference>
<sequence>MKVELKILINENELKERLKTLGREISEAFNGEKVTAVCILKGAFMFTADLIREMETEVEVEFMRIKSYDGMKKKVDKLLYDVECDIKGKNVLIIDDILDTGGSLKFATKELRKRKPARMKTCVLLEKERKKDFKADFVGFKIPDKFVVGYGLDINELYRDLPYIAVVENNN</sequence>
<dbReference type="PANTHER" id="PTHR43340">
    <property type="entry name" value="HYPOXANTHINE-GUANINE PHOSPHORIBOSYLTRANSFERASE"/>
    <property type="match status" value="1"/>
</dbReference>
<evidence type="ECO:0000256" key="8">
    <source>
        <dbReference type="ARBA" id="ARBA00022679"/>
    </source>
</evidence>
<dbReference type="SUPFAM" id="SSF53271">
    <property type="entry name" value="PRTase-like"/>
    <property type="match status" value="1"/>
</dbReference>
<evidence type="ECO:0000256" key="2">
    <source>
        <dbReference type="ARBA" id="ARBA00004496"/>
    </source>
</evidence>
<evidence type="ECO:0000256" key="15">
    <source>
        <dbReference type="RuleBase" id="RU364099"/>
    </source>
</evidence>
<evidence type="ECO:0000256" key="12">
    <source>
        <dbReference type="ARBA" id="ARBA00022842"/>
    </source>
</evidence>
<dbReference type="Gene3D" id="3.40.50.2020">
    <property type="match status" value="1"/>
</dbReference>
<keyword evidence="7 15" id="KW-0328">Glycosyltransferase</keyword>
<dbReference type="STRING" id="1914305.BLW93_05300"/>
<keyword evidence="9 15" id="KW-0479">Metal-binding</keyword>
<comment type="cofactor">
    <cofactor evidence="1 15">
        <name>Mg(2+)</name>
        <dbReference type="ChEBI" id="CHEBI:18420"/>
    </cofactor>
</comment>
<keyword evidence="10 15" id="KW-0660">Purine salvage</keyword>
<name>A0A1R1MKW9_9BACT</name>
<evidence type="ECO:0000256" key="7">
    <source>
        <dbReference type="ARBA" id="ARBA00022676"/>
    </source>
</evidence>
<dbReference type="InterPro" id="IPR000836">
    <property type="entry name" value="PRTase_dom"/>
</dbReference>
<dbReference type="GO" id="GO:0052657">
    <property type="term" value="F:guanine phosphoribosyltransferase activity"/>
    <property type="evidence" value="ECO:0007669"/>
    <property type="project" value="RHEA"/>
</dbReference>
<dbReference type="InterPro" id="IPR050408">
    <property type="entry name" value="HGPRT"/>
</dbReference>
<dbReference type="PANTHER" id="PTHR43340:SF1">
    <property type="entry name" value="HYPOXANTHINE PHOSPHORIBOSYLTRANSFERASE"/>
    <property type="match status" value="1"/>
</dbReference>
<reference evidence="17 18" key="1">
    <citation type="submission" date="2016-10" db="EMBL/GenBank/DDBJ databases">
        <title>Genome sequence of a sulfur-reducing bacterium Desulfurobacterium indicum K6013.</title>
        <authorList>
            <person name="Cao J."/>
            <person name="Shao Z."/>
            <person name="Alain K."/>
            <person name="Jebbar M."/>
        </authorList>
    </citation>
    <scope>NUCLEOTIDE SEQUENCE [LARGE SCALE GENOMIC DNA]</scope>
    <source>
        <strain evidence="17 18">K6013</strain>
    </source>
</reference>
<keyword evidence="11 15" id="KW-0547">Nucleotide-binding</keyword>
<dbReference type="InterPro" id="IPR005904">
    <property type="entry name" value="Hxn_phspho_trans"/>
</dbReference>
<keyword evidence="8 15" id="KW-0808">Transferase</keyword>
<evidence type="ECO:0000256" key="13">
    <source>
        <dbReference type="ARBA" id="ARBA00048811"/>
    </source>
</evidence>
<keyword evidence="6 15" id="KW-0963">Cytoplasm</keyword>
<keyword evidence="12 15" id="KW-0460">Magnesium</keyword>
<evidence type="ECO:0000256" key="10">
    <source>
        <dbReference type="ARBA" id="ARBA00022726"/>
    </source>
</evidence>
<dbReference type="CDD" id="cd06223">
    <property type="entry name" value="PRTases_typeI"/>
    <property type="match status" value="1"/>
</dbReference>
<dbReference type="GO" id="GO:0032263">
    <property type="term" value="P:GMP salvage"/>
    <property type="evidence" value="ECO:0007669"/>
    <property type="project" value="TreeGrafter"/>
</dbReference>
<dbReference type="GO" id="GO:0032264">
    <property type="term" value="P:IMP salvage"/>
    <property type="evidence" value="ECO:0007669"/>
    <property type="project" value="UniProtKB-UniPathway"/>
</dbReference>
<gene>
    <name evidence="17" type="ORF">BLW93_05300</name>
</gene>
<comment type="similarity">
    <text evidence="4 15">Belongs to the purine/pyrimidine phosphoribosyltransferase family.</text>
</comment>
<dbReference type="AlphaFoldDB" id="A0A1R1MKW9"/>
<dbReference type="Pfam" id="PF00156">
    <property type="entry name" value="Pribosyltran"/>
    <property type="match status" value="1"/>
</dbReference>
<organism evidence="17 18">
    <name type="scientific">Desulfurobacterium indicum</name>
    <dbReference type="NCBI Taxonomy" id="1914305"/>
    <lineage>
        <taxon>Bacteria</taxon>
        <taxon>Pseudomonadati</taxon>
        <taxon>Aquificota</taxon>
        <taxon>Aquificia</taxon>
        <taxon>Desulfurobacteriales</taxon>
        <taxon>Desulfurobacteriaceae</taxon>
        <taxon>Desulfurobacterium</taxon>
    </lineage>
</organism>
<protein>
    <recommendedName>
        <fullName evidence="5 15">Hypoxanthine phosphoribosyltransferase</fullName>
        <ecNumber evidence="5 15">2.4.2.8</ecNumber>
    </recommendedName>
</protein>
<feature type="domain" description="Phosphoribosyltransferase" evidence="16">
    <location>
        <begin position="14"/>
        <end position="154"/>
    </location>
</feature>
<evidence type="ECO:0000313" key="18">
    <source>
        <dbReference type="Proteomes" id="UP000187408"/>
    </source>
</evidence>
<evidence type="ECO:0000259" key="16">
    <source>
        <dbReference type="Pfam" id="PF00156"/>
    </source>
</evidence>
<dbReference type="GO" id="GO:0000287">
    <property type="term" value="F:magnesium ion binding"/>
    <property type="evidence" value="ECO:0007669"/>
    <property type="project" value="TreeGrafter"/>
</dbReference>
<dbReference type="Proteomes" id="UP000187408">
    <property type="component" value="Unassembled WGS sequence"/>
</dbReference>
<proteinExistence type="inferred from homology"/>
<evidence type="ECO:0000256" key="3">
    <source>
        <dbReference type="ARBA" id="ARBA00004669"/>
    </source>
</evidence>
<keyword evidence="18" id="KW-1185">Reference proteome</keyword>
<dbReference type="RefSeq" id="WP_076713065.1">
    <property type="nucleotide sequence ID" value="NZ_MOEN01000017.1"/>
</dbReference>
<evidence type="ECO:0000256" key="5">
    <source>
        <dbReference type="ARBA" id="ARBA00011895"/>
    </source>
</evidence>
<accession>A0A1R1MKW9</accession>
<dbReference type="EC" id="2.4.2.8" evidence="5 15"/>
<comment type="catalytic activity">
    <reaction evidence="14">
        <text>IMP + diphosphate = hypoxanthine + 5-phospho-alpha-D-ribose 1-diphosphate</text>
        <dbReference type="Rhea" id="RHEA:17973"/>
        <dbReference type="ChEBI" id="CHEBI:17368"/>
        <dbReference type="ChEBI" id="CHEBI:33019"/>
        <dbReference type="ChEBI" id="CHEBI:58017"/>
        <dbReference type="ChEBI" id="CHEBI:58053"/>
        <dbReference type="EC" id="2.4.2.8"/>
    </reaction>
    <physiologicalReaction direction="right-to-left" evidence="14">
        <dbReference type="Rhea" id="RHEA:17975"/>
    </physiologicalReaction>
</comment>
<evidence type="ECO:0000256" key="9">
    <source>
        <dbReference type="ARBA" id="ARBA00022723"/>
    </source>
</evidence>
<dbReference type="GO" id="GO:0046100">
    <property type="term" value="P:hypoxanthine metabolic process"/>
    <property type="evidence" value="ECO:0007669"/>
    <property type="project" value="TreeGrafter"/>
</dbReference>
<dbReference type="GO" id="GO:0005829">
    <property type="term" value="C:cytosol"/>
    <property type="evidence" value="ECO:0007669"/>
    <property type="project" value="TreeGrafter"/>
</dbReference>
<dbReference type="EMBL" id="MOEN01000017">
    <property type="protein sequence ID" value="OMH40409.1"/>
    <property type="molecule type" value="Genomic_DNA"/>
</dbReference>
<evidence type="ECO:0000256" key="6">
    <source>
        <dbReference type="ARBA" id="ARBA00022490"/>
    </source>
</evidence>
<dbReference type="GO" id="GO:0006166">
    <property type="term" value="P:purine ribonucleoside salvage"/>
    <property type="evidence" value="ECO:0007669"/>
    <property type="project" value="UniProtKB-KW"/>
</dbReference>
<comment type="caution">
    <text evidence="17">The sequence shown here is derived from an EMBL/GenBank/DDBJ whole genome shotgun (WGS) entry which is preliminary data.</text>
</comment>
<comment type="pathway">
    <text evidence="3 15">Purine metabolism; IMP biosynthesis via salvage pathway; IMP from hypoxanthine: step 1/1.</text>
</comment>
<dbReference type="GO" id="GO:0004422">
    <property type="term" value="F:hypoxanthine phosphoribosyltransferase activity"/>
    <property type="evidence" value="ECO:0007669"/>
    <property type="project" value="InterPro"/>
</dbReference>